<evidence type="ECO:0000256" key="2">
    <source>
        <dbReference type="ARBA" id="ARBA00022679"/>
    </source>
</evidence>
<keyword evidence="7" id="KW-1185">Reference proteome</keyword>
<dbReference type="Pfam" id="PF01564">
    <property type="entry name" value="Spermine_synth"/>
    <property type="match status" value="1"/>
</dbReference>
<dbReference type="SUPFAM" id="SSF53335">
    <property type="entry name" value="S-adenosyl-L-methionine-dependent methyltransferases"/>
    <property type="match status" value="1"/>
</dbReference>
<evidence type="ECO:0000256" key="3">
    <source>
        <dbReference type="ARBA" id="ARBA00023115"/>
    </source>
</evidence>
<dbReference type="InterPro" id="IPR030374">
    <property type="entry name" value="PABS"/>
</dbReference>
<dbReference type="EMBL" id="JBBWWT010000003">
    <property type="protein sequence ID" value="MEL1264606.1"/>
    <property type="molecule type" value="Genomic_DNA"/>
</dbReference>
<gene>
    <name evidence="6" type="ORF">AAD027_09535</name>
</gene>
<comment type="caution">
    <text evidence="6">The sequence shown here is derived from an EMBL/GenBank/DDBJ whole genome shotgun (WGS) entry which is preliminary data.</text>
</comment>
<evidence type="ECO:0000313" key="6">
    <source>
        <dbReference type="EMBL" id="MEL1264606.1"/>
    </source>
</evidence>
<evidence type="ECO:0000256" key="1">
    <source>
        <dbReference type="ARBA" id="ARBA00007867"/>
    </source>
</evidence>
<evidence type="ECO:0000256" key="4">
    <source>
        <dbReference type="PROSITE-ProRule" id="PRU00354"/>
    </source>
</evidence>
<dbReference type="Proteomes" id="UP001459204">
    <property type="component" value="Unassembled WGS sequence"/>
</dbReference>
<keyword evidence="2 4" id="KW-0808">Transferase</keyword>
<name>A0ABU9J130_9GAMM</name>
<evidence type="ECO:0000259" key="5">
    <source>
        <dbReference type="PROSITE" id="PS51006"/>
    </source>
</evidence>
<accession>A0ABU9J130</accession>
<dbReference type="PROSITE" id="PS51006">
    <property type="entry name" value="PABS_2"/>
    <property type="match status" value="1"/>
</dbReference>
<feature type="active site" description="Proton acceptor" evidence="4">
    <location>
        <position position="130"/>
    </location>
</feature>
<dbReference type="Gene3D" id="3.40.50.150">
    <property type="entry name" value="Vaccinia Virus protein VP39"/>
    <property type="match status" value="1"/>
</dbReference>
<feature type="domain" description="PABS" evidence="5">
    <location>
        <begin position="1"/>
        <end position="211"/>
    </location>
</feature>
<proteinExistence type="inferred from homology"/>
<reference evidence="6 7" key="1">
    <citation type="submission" date="2024-04" db="EMBL/GenBank/DDBJ databases">
        <title>Draft genome sequence of Pseudoxanthomonas putridarboris WD12.</title>
        <authorList>
            <person name="Oh J."/>
        </authorList>
    </citation>
    <scope>NUCLEOTIDE SEQUENCE [LARGE SCALE GENOMIC DNA]</scope>
    <source>
        <strain evidence="6 7">WD12</strain>
    </source>
</reference>
<protein>
    <submittedName>
        <fullName evidence="6">Transferase</fullName>
    </submittedName>
</protein>
<organism evidence="6 7">
    <name type="scientific">Pseudoxanthomonas putridarboris</name>
    <dbReference type="NCBI Taxonomy" id="752605"/>
    <lineage>
        <taxon>Bacteria</taxon>
        <taxon>Pseudomonadati</taxon>
        <taxon>Pseudomonadota</taxon>
        <taxon>Gammaproteobacteria</taxon>
        <taxon>Lysobacterales</taxon>
        <taxon>Lysobacteraceae</taxon>
        <taxon>Pseudoxanthomonas</taxon>
    </lineage>
</organism>
<evidence type="ECO:0000313" key="7">
    <source>
        <dbReference type="Proteomes" id="UP001459204"/>
    </source>
</evidence>
<keyword evidence="3 4" id="KW-0620">Polyamine biosynthesis</keyword>
<dbReference type="PANTHER" id="PTHR43317:SF11">
    <property type="entry name" value="POLYAMINE AMINOPROPYLTRANSFERASE 2"/>
    <property type="match status" value="1"/>
</dbReference>
<dbReference type="CDD" id="cd02440">
    <property type="entry name" value="AdoMet_MTases"/>
    <property type="match status" value="1"/>
</dbReference>
<dbReference type="PANTHER" id="PTHR43317">
    <property type="entry name" value="THERMOSPERMINE SYNTHASE ACAULIS5"/>
    <property type="match status" value="1"/>
</dbReference>
<dbReference type="RefSeq" id="WP_341725781.1">
    <property type="nucleotide sequence ID" value="NZ_JBBWWT010000003.1"/>
</dbReference>
<dbReference type="InterPro" id="IPR029063">
    <property type="entry name" value="SAM-dependent_MTases_sf"/>
</dbReference>
<comment type="similarity">
    <text evidence="1">Belongs to the spermidine/spermine synthase family.</text>
</comment>
<dbReference type="GO" id="GO:0016740">
    <property type="term" value="F:transferase activity"/>
    <property type="evidence" value="ECO:0007669"/>
    <property type="project" value="UniProtKB-KW"/>
</dbReference>
<sequence length="243" mass="27076">MSTPGRPYVRRGWWYTTLHFQGAVTQSRMLTLWPDVLQVGYTRSMMGGLLLRPGPREIGIVGLGGGSQAKFCYRHLPQAGIEAFEIDPDVLALRRAFRIPDDDARFRTVLGDAARLLRQRRDRYDLLLVDAYDPQGIPAALSSAAFYADCRDALAEGGVVACNLYATDVKRHLARMRRAFAGNVLAVHEPRMSNVVAFGWRGELRQVSQEEALARLPRAARRQLSGVFARVAAALARRPAHPH</sequence>